<keyword evidence="1" id="KW-0472">Membrane</keyword>
<dbReference type="RefSeq" id="WP_183450095.1">
    <property type="nucleotide sequence ID" value="NZ_JACHWB010000002.1"/>
</dbReference>
<organism evidence="2 3">
    <name type="scientific">Microvirga lupini</name>
    <dbReference type="NCBI Taxonomy" id="420324"/>
    <lineage>
        <taxon>Bacteria</taxon>
        <taxon>Pseudomonadati</taxon>
        <taxon>Pseudomonadota</taxon>
        <taxon>Alphaproteobacteria</taxon>
        <taxon>Hyphomicrobiales</taxon>
        <taxon>Methylobacteriaceae</taxon>
        <taxon>Microvirga</taxon>
    </lineage>
</organism>
<keyword evidence="3" id="KW-1185">Reference proteome</keyword>
<evidence type="ECO:0000313" key="3">
    <source>
        <dbReference type="Proteomes" id="UP000532010"/>
    </source>
</evidence>
<feature type="transmembrane region" description="Helical" evidence="1">
    <location>
        <begin position="17"/>
        <end position="36"/>
    </location>
</feature>
<evidence type="ECO:0000313" key="2">
    <source>
        <dbReference type="EMBL" id="MBB3019256.1"/>
    </source>
</evidence>
<dbReference type="Proteomes" id="UP000532010">
    <property type="component" value="Unassembled WGS sequence"/>
</dbReference>
<comment type="caution">
    <text evidence="2">The sequence shown here is derived from an EMBL/GenBank/DDBJ whole genome shotgun (WGS) entry which is preliminary data.</text>
</comment>
<protein>
    <submittedName>
        <fullName evidence="2">Uncharacterized protein</fullName>
    </submittedName>
</protein>
<sequence length="55" mass="5974">MSTETGHGEQQEQRARVGLLAAAFLCLVASGGLLWWRYGGAVFNDLVTATLAWCF</sequence>
<proteinExistence type="predicted"/>
<keyword evidence="1" id="KW-1133">Transmembrane helix</keyword>
<gene>
    <name evidence="2" type="ORF">FHR70_002310</name>
</gene>
<dbReference type="AlphaFoldDB" id="A0A7W4VLD2"/>
<evidence type="ECO:0000256" key="1">
    <source>
        <dbReference type="SAM" id="Phobius"/>
    </source>
</evidence>
<accession>A0A7W4VLD2</accession>
<name>A0A7W4VLD2_9HYPH</name>
<keyword evidence="1" id="KW-0812">Transmembrane</keyword>
<reference evidence="2 3" key="1">
    <citation type="submission" date="2020-08" db="EMBL/GenBank/DDBJ databases">
        <title>The Agave Microbiome: Exploring the role of microbial communities in plant adaptations to desert environments.</title>
        <authorList>
            <person name="Partida-Martinez L.P."/>
        </authorList>
    </citation>
    <scope>NUCLEOTIDE SEQUENCE [LARGE SCALE GENOMIC DNA]</scope>
    <source>
        <strain evidence="2 3">AT3.9</strain>
    </source>
</reference>
<dbReference type="EMBL" id="JACHWB010000002">
    <property type="protein sequence ID" value="MBB3019256.1"/>
    <property type="molecule type" value="Genomic_DNA"/>
</dbReference>